<evidence type="ECO:0000313" key="3">
    <source>
        <dbReference type="Proteomes" id="UP000005244"/>
    </source>
</evidence>
<keyword evidence="1" id="KW-0472">Membrane</keyword>
<evidence type="ECO:0000313" key="2">
    <source>
        <dbReference type="EMBL" id="EJU23616.1"/>
    </source>
</evidence>
<proteinExistence type="predicted"/>
<dbReference type="Proteomes" id="UP000005244">
    <property type="component" value="Unassembled WGS sequence"/>
</dbReference>
<keyword evidence="3" id="KW-1185">Reference proteome</keyword>
<organism evidence="2 3">
    <name type="scientific">Peptoanaerobacter stomatis</name>
    <dbReference type="NCBI Taxonomy" id="796937"/>
    <lineage>
        <taxon>Bacteria</taxon>
        <taxon>Bacillati</taxon>
        <taxon>Bacillota</taxon>
        <taxon>Clostridia</taxon>
        <taxon>Peptostreptococcales</taxon>
        <taxon>Filifactoraceae</taxon>
        <taxon>Peptoanaerobacter</taxon>
    </lineage>
</organism>
<comment type="caution">
    <text evidence="2">The sequence shown here is derived from an EMBL/GenBank/DDBJ whole genome shotgun (WGS) entry which is preliminary data.</text>
</comment>
<evidence type="ECO:0000256" key="1">
    <source>
        <dbReference type="SAM" id="Phobius"/>
    </source>
</evidence>
<dbReference type="AlphaFoldDB" id="J4WE29"/>
<reference evidence="2 3" key="1">
    <citation type="submission" date="2012-07" db="EMBL/GenBank/DDBJ databases">
        <authorList>
            <person name="Durkin A.S."/>
            <person name="McCorrison J."/>
            <person name="Torralba M."/>
            <person name="Gillis M."/>
            <person name="Methe B."/>
            <person name="Sutton G."/>
            <person name="Nelson K.E."/>
        </authorList>
    </citation>
    <scope>NUCLEOTIDE SEQUENCE [LARGE SCALE GENOMIC DNA]</scope>
    <source>
        <strain evidence="2 3">OBRC8</strain>
    </source>
</reference>
<protein>
    <submittedName>
        <fullName evidence="2">Uncharacterized protein</fullName>
    </submittedName>
</protein>
<accession>J4WE29</accession>
<keyword evidence="1" id="KW-1133">Transmembrane helix</keyword>
<name>J4WE29_9FIRM</name>
<sequence length="37" mass="4124">MSIGVTAWITTSILSPIFIKILNLFPNTEFLTGIRSK</sequence>
<feature type="transmembrane region" description="Helical" evidence="1">
    <location>
        <begin position="6"/>
        <end position="25"/>
    </location>
</feature>
<dbReference type="EMBL" id="ALNK01000015">
    <property type="protein sequence ID" value="EJU23616.1"/>
    <property type="molecule type" value="Genomic_DNA"/>
</dbReference>
<keyword evidence="1" id="KW-0812">Transmembrane</keyword>
<gene>
    <name evidence="2" type="ORF">HMPREF1143_2031</name>
</gene>